<sequence>MAFSSESVRLFLAVLDHGSFSAAARALRRAPSAVSMAIGNLEAELDLQLFDRSGREPVPTAAARALEPEARAIADSLHRIEAHALSLHAGLERRLGLAVADELLVGPWRNPLAALAVEFPALEVEVISGPQDEVLRSLHGGEAALAVVFERPVLMSDHEAFREVGQEVLLPVAAPGHPLVAGAPPGAVDLVGARQIAVAGRDRSRIDPRLVVARQLWRTDSHLATLGLVEAGLGWAYLPRTLVQPLIAEGRLAEVALADMSNELRLWVDVVWRSDRPLGLGARRYIELLGRH</sequence>
<evidence type="ECO:0000256" key="2">
    <source>
        <dbReference type="ARBA" id="ARBA00023015"/>
    </source>
</evidence>
<dbReference type="InterPro" id="IPR005119">
    <property type="entry name" value="LysR_subst-bd"/>
</dbReference>
<evidence type="ECO:0000256" key="3">
    <source>
        <dbReference type="ARBA" id="ARBA00023125"/>
    </source>
</evidence>
<keyword evidence="2" id="KW-0805">Transcription regulation</keyword>
<dbReference type="PANTHER" id="PTHR30126:SF91">
    <property type="entry name" value="LYSR FAMILY TRANSCRIPTIONAL REGULATOR"/>
    <property type="match status" value="1"/>
</dbReference>
<evidence type="ECO:0000259" key="5">
    <source>
        <dbReference type="PROSITE" id="PS50931"/>
    </source>
</evidence>
<dbReference type="InterPro" id="IPR036388">
    <property type="entry name" value="WH-like_DNA-bd_sf"/>
</dbReference>
<dbReference type="GO" id="GO:0003700">
    <property type="term" value="F:DNA-binding transcription factor activity"/>
    <property type="evidence" value="ECO:0007669"/>
    <property type="project" value="InterPro"/>
</dbReference>
<evidence type="ECO:0000313" key="6">
    <source>
        <dbReference type="EMBL" id="MBB5223988.1"/>
    </source>
</evidence>
<dbReference type="SUPFAM" id="SSF53850">
    <property type="entry name" value="Periplasmic binding protein-like II"/>
    <property type="match status" value="1"/>
</dbReference>
<accession>A0A840STM3</accession>
<comment type="similarity">
    <text evidence="1">Belongs to the LysR transcriptional regulatory family.</text>
</comment>
<dbReference type="Pfam" id="PF03466">
    <property type="entry name" value="LysR_substrate"/>
    <property type="match status" value="1"/>
</dbReference>
<evidence type="ECO:0000256" key="1">
    <source>
        <dbReference type="ARBA" id="ARBA00009437"/>
    </source>
</evidence>
<gene>
    <name evidence="6" type="ORF">HNP73_003949</name>
</gene>
<reference evidence="6 7" key="1">
    <citation type="submission" date="2020-08" db="EMBL/GenBank/DDBJ databases">
        <title>Genomic Encyclopedia of Type Strains, Phase IV (KMG-IV): sequencing the most valuable type-strain genomes for metagenomic binning, comparative biology and taxonomic classification.</title>
        <authorList>
            <person name="Goeker M."/>
        </authorList>
    </citation>
    <scope>NUCLEOTIDE SEQUENCE [LARGE SCALE GENOMIC DNA]</scope>
    <source>
        <strain evidence="6 7">DSM 101730</strain>
    </source>
</reference>
<dbReference type="InterPro" id="IPR000847">
    <property type="entry name" value="LysR_HTH_N"/>
</dbReference>
<keyword evidence="3 6" id="KW-0238">DNA-binding</keyword>
<dbReference type="CDD" id="cd05466">
    <property type="entry name" value="PBP2_LTTR_substrate"/>
    <property type="match status" value="1"/>
</dbReference>
<dbReference type="Pfam" id="PF00126">
    <property type="entry name" value="HTH_1"/>
    <property type="match status" value="1"/>
</dbReference>
<dbReference type="SUPFAM" id="SSF46785">
    <property type="entry name" value="Winged helix' DNA-binding domain"/>
    <property type="match status" value="1"/>
</dbReference>
<dbReference type="AlphaFoldDB" id="A0A840STM3"/>
<dbReference type="PROSITE" id="PS50931">
    <property type="entry name" value="HTH_LYSR"/>
    <property type="match status" value="1"/>
</dbReference>
<protein>
    <submittedName>
        <fullName evidence="6">DNA-binding transcriptional LysR family regulator</fullName>
    </submittedName>
</protein>
<evidence type="ECO:0000256" key="4">
    <source>
        <dbReference type="ARBA" id="ARBA00023163"/>
    </source>
</evidence>
<dbReference type="GO" id="GO:0000976">
    <property type="term" value="F:transcription cis-regulatory region binding"/>
    <property type="evidence" value="ECO:0007669"/>
    <property type="project" value="TreeGrafter"/>
</dbReference>
<dbReference type="Gene3D" id="3.40.190.290">
    <property type="match status" value="1"/>
</dbReference>
<proteinExistence type="inferred from homology"/>
<keyword evidence="7" id="KW-1185">Reference proteome</keyword>
<dbReference type="InterPro" id="IPR036390">
    <property type="entry name" value="WH_DNA-bd_sf"/>
</dbReference>
<organism evidence="6 7">
    <name type="scientific">Amaricoccus macauensis</name>
    <dbReference type="NCBI Taxonomy" id="57001"/>
    <lineage>
        <taxon>Bacteria</taxon>
        <taxon>Pseudomonadati</taxon>
        <taxon>Pseudomonadota</taxon>
        <taxon>Alphaproteobacteria</taxon>
        <taxon>Rhodobacterales</taxon>
        <taxon>Paracoccaceae</taxon>
        <taxon>Amaricoccus</taxon>
    </lineage>
</organism>
<feature type="domain" description="HTH lysR-type" evidence="5">
    <location>
        <begin position="3"/>
        <end position="60"/>
    </location>
</feature>
<dbReference type="Gene3D" id="1.10.10.10">
    <property type="entry name" value="Winged helix-like DNA-binding domain superfamily/Winged helix DNA-binding domain"/>
    <property type="match status" value="1"/>
</dbReference>
<keyword evidence="4" id="KW-0804">Transcription</keyword>
<dbReference type="Proteomes" id="UP000549457">
    <property type="component" value="Unassembled WGS sequence"/>
</dbReference>
<dbReference type="PANTHER" id="PTHR30126">
    <property type="entry name" value="HTH-TYPE TRANSCRIPTIONAL REGULATOR"/>
    <property type="match status" value="1"/>
</dbReference>
<evidence type="ECO:0000313" key="7">
    <source>
        <dbReference type="Proteomes" id="UP000549457"/>
    </source>
</evidence>
<comment type="caution">
    <text evidence="6">The sequence shown here is derived from an EMBL/GenBank/DDBJ whole genome shotgun (WGS) entry which is preliminary data.</text>
</comment>
<dbReference type="RefSeq" id="WP_184154031.1">
    <property type="nucleotide sequence ID" value="NZ_JACHFM010000005.1"/>
</dbReference>
<dbReference type="EMBL" id="JACHFM010000005">
    <property type="protein sequence ID" value="MBB5223988.1"/>
    <property type="molecule type" value="Genomic_DNA"/>
</dbReference>
<name>A0A840STM3_9RHOB</name>